<dbReference type="Proteomes" id="UP000184513">
    <property type="component" value="Unassembled WGS sequence"/>
</dbReference>
<keyword evidence="2" id="KW-1133">Transmembrane helix</keyword>
<dbReference type="STRING" id="388280.SAMN04488057_101487"/>
<reference evidence="3 4" key="1">
    <citation type="submission" date="2016-11" db="EMBL/GenBank/DDBJ databases">
        <authorList>
            <person name="Jaros S."/>
            <person name="Januszkiewicz K."/>
            <person name="Wedrychowicz H."/>
        </authorList>
    </citation>
    <scope>NUCLEOTIDE SEQUENCE [LARGE SCALE GENOMIC DNA]</scope>
    <source>
        <strain evidence="3 4">CGMCC 1.6102</strain>
    </source>
</reference>
<keyword evidence="2" id="KW-0812">Transmembrane</keyword>
<evidence type="ECO:0000313" key="4">
    <source>
        <dbReference type="Proteomes" id="UP000184513"/>
    </source>
</evidence>
<proteinExistence type="predicted"/>
<sequence>MGVVYRKSQTGWVVITIFGSVSIFLFLAFVNQWGSKPLPLTPFLVLELFFVGLGFLFYKLTVELGESTLRLTYGIGLIRITFEMDQLLETEIISTPWYYGLGIRITPKGMLYNIQGSKAIKIDYMRKDKKKSVMVGTPEPGRLKKALEDSSREQG</sequence>
<dbReference type="AlphaFoldDB" id="A0A1M7IW13"/>
<feature type="compositionally biased region" description="Basic and acidic residues" evidence="1">
    <location>
        <begin position="141"/>
        <end position="155"/>
    </location>
</feature>
<feature type="transmembrane region" description="Helical" evidence="2">
    <location>
        <begin position="40"/>
        <end position="60"/>
    </location>
</feature>
<gene>
    <name evidence="3" type="ORF">SAMN04488057_101487</name>
</gene>
<protein>
    <submittedName>
        <fullName evidence="3">Uncharacterized protein</fullName>
    </submittedName>
</protein>
<feature type="transmembrane region" description="Helical" evidence="2">
    <location>
        <begin position="12"/>
        <end position="34"/>
    </location>
</feature>
<dbReference type="EMBL" id="FRCY01000001">
    <property type="protein sequence ID" value="SHM44909.1"/>
    <property type="molecule type" value="Genomic_DNA"/>
</dbReference>
<keyword evidence="2" id="KW-0472">Membrane</keyword>
<evidence type="ECO:0000256" key="1">
    <source>
        <dbReference type="SAM" id="MobiDB-lite"/>
    </source>
</evidence>
<evidence type="ECO:0000313" key="3">
    <source>
        <dbReference type="EMBL" id="SHM44909.1"/>
    </source>
</evidence>
<feature type="region of interest" description="Disordered" evidence="1">
    <location>
        <begin position="131"/>
        <end position="155"/>
    </location>
</feature>
<organism evidence="3 4">
    <name type="scientific">Cyclobacterium lianum</name>
    <dbReference type="NCBI Taxonomy" id="388280"/>
    <lineage>
        <taxon>Bacteria</taxon>
        <taxon>Pseudomonadati</taxon>
        <taxon>Bacteroidota</taxon>
        <taxon>Cytophagia</taxon>
        <taxon>Cytophagales</taxon>
        <taxon>Cyclobacteriaceae</taxon>
        <taxon>Cyclobacterium</taxon>
    </lineage>
</organism>
<evidence type="ECO:0000256" key="2">
    <source>
        <dbReference type="SAM" id="Phobius"/>
    </source>
</evidence>
<accession>A0A1M7IW13</accession>
<keyword evidence="4" id="KW-1185">Reference proteome</keyword>
<name>A0A1M7IW13_9BACT</name>